<feature type="coiled-coil region" evidence="11">
    <location>
        <begin position="493"/>
        <end position="604"/>
    </location>
</feature>
<dbReference type="PRINTS" id="PR00380">
    <property type="entry name" value="KINESINHEAVY"/>
</dbReference>
<evidence type="ECO:0000259" key="13">
    <source>
        <dbReference type="PROSITE" id="PS50067"/>
    </source>
</evidence>
<name>A0A6J3GHM7_SAPAP</name>
<proteinExistence type="inferred from homology"/>
<evidence type="ECO:0000313" key="15">
    <source>
        <dbReference type="RefSeq" id="XP_032117476.1"/>
    </source>
</evidence>
<dbReference type="GO" id="GO:0030071">
    <property type="term" value="P:regulation of mitotic metaphase/anaphase transition"/>
    <property type="evidence" value="ECO:0007669"/>
    <property type="project" value="UniProtKB-ARBA"/>
</dbReference>
<dbReference type="InterPro" id="IPR001752">
    <property type="entry name" value="Kinesin_motor_dom"/>
</dbReference>
<dbReference type="Proteomes" id="UP000504640">
    <property type="component" value="Unplaced"/>
</dbReference>
<feature type="compositionally biased region" description="Basic and acidic residues" evidence="12">
    <location>
        <begin position="2273"/>
        <end position="2287"/>
    </location>
</feature>
<feature type="compositionally biased region" description="Polar residues" evidence="12">
    <location>
        <begin position="2154"/>
        <end position="2174"/>
    </location>
</feature>
<dbReference type="GO" id="GO:0005524">
    <property type="term" value="F:ATP binding"/>
    <property type="evidence" value="ECO:0007669"/>
    <property type="project" value="UniProtKB-UniRule"/>
</dbReference>
<feature type="coiled-coil region" evidence="11">
    <location>
        <begin position="1972"/>
        <end position="1999"/>
    </location>
</feature>
<feature type="coiled-coil region" evidence="11">
    <location>
        <begin position="2023"/>
        <end position="2092"/>
    </location>
</feature>
<evidence type="ECO:0000256" key="1">
    <source>
        <dbReference type="ARBA" id="ARBA00004245"/>
    </source>
</evidence>
<keyword evidence="6 10" id="KW-0505">Motor protein</keyword>
<dbReference type="GO" id="GO:0008608">
    <property type="term" value="P:attachment of spindle microtubules to kinetochore"/>
    <property type="evidence" value="ECO:0007669"/>
    <property type="project" value="UniProtKB-ARBA"/>
</dbReference>
<dbReference type="GO" id="GO:0007018">
    <property type="term" value="P:microtubule-based movement"/>
    <property type="evidence" value="ECO:0007669"/>
    <property type="project" value="InterPro"/>
</dbReference>
<evidence type="ECO:0000256" key="7">
    <source>
        <dbReference type="ARBA" id="ARBA00023212"/>
    </source>
</evidence>
<dbReference type="RefSeq" id="XP_032117476.1">
    <property type="nucleotide sequence ID" value="XM_032261585.1"/>
</dbReference>
<comment type="subcellular location">
    <subcellularLocation>
        <location evidence="1">Cytoplasm</location>
        <location evidence="1">Cytoskeleton</location>
    </subcellularLocation>
</comment>
<dbReference type="FunFam" id="3.40.850.10:FF:000026">
    <property type="entry name" value="Centromere-associated protein E"/>
    <property type="match status" value="1"/>
</dbReference>
<keyword evidence="14" id="KW-1185">Reference proteome</keyword>
<dbReference type="GO" id="GO:0008017">
    <property type="term" value="F:microtubule binding"/>
    <property type="evidence" value="ECO:0007669"/>
    <property type="project" value="InterPro"/>
</dbReference>
<dbReference type="InterPro" id="IPR027417">
    <property type="entry name" value="P-loop_NTPase"/>
</dbReference>
<keyword evidence="7" id="KW-0206">Cytoskeleton</keyword>
<evidence type="ECO:0000256" key="4">
    <source>
        <dbReference type="ARBA" id="ARBA00022840"/>
    </source>
</evidence>
<dbReference type="Gene3D" id="3.40.850.10">
    <property type="entry name" value="Kinesin motor domain"/>
    <property type="match status" value="1"/>
</dbReference>
<keyword evidence="2" id="KW-0963">Cytoplasm</keyword>
<dbReference type="InterPro" id="IPR019821">
    <property type="entry name" value="Kinesin_motor_CS"/>
</dbReference>
<dbReference type="SMART" id="SM00129">
    <property type="entry name" value="KISc"/>
    <property type="match status" value="1"/>
</dbReference>
<feature type="region of interest" description="Disordered" evidence="12">
    <location>
        <begin position="2154"/>
        <end position="2180"/>
    </location>
</feature>
<evidence type="ECO:0000256" key="6">
    <source>
        <dbReference type="ARBA" id="ARBA00023175"/>
    </source>
</evidence>
<dbReference type="PANTHER" id="PTHR47968">
    <property type="entry name" value="CENTROMERE PROTEIN E"/>
    <property type="match status" value="1"/>
</dbReference>
<organism evidence="14 15">
    <name type="scientific">Sapajus apella</name>
    <name type="common">Brown-capped capuchin</name>
    <name type="synonym">Cebus apella</name>
    <dbReference type="NCBI Taxonomy" id="9515"/>
    <lineage>
        <taxon>Eukaryota</taxon>
        <taxon>Metazoa</taxon>
        <taxon>Chordata</taxon>
        <taxon>Craniata</taxon>
        <taxon>Vertebrata</taxon>
        <taxon>Euteleostomi</taxon>
        <taxon>Mammalia</taxon>
        <taxon>Eutheria</taxon>
        <taxon>Euarchontoglires</taxon>
        <taxon>Primates</taxon>
        <taxon>Haplorrhini</taxon>
        <taxon>Platyrrhini</taxon>
        <taxon>Cebidae</taxon>
        <taxon>Cebinae</taxon>
        <taxon>Sapajus</taxon>
    </lineage>
</organism>
<evidence type="ECO:0000256" key="9">
    <source>
        <dbReference type="ARBA" id="ARBA00081766"/>
    </source>
</evidence>
<feature type="coiled-coil region" evidence="11">
    <location>
        <begin position="338"/>
        <end position="365"/>
    </location>
</feature>
<dbReference type="GO" id="GO:0043515">
    <property type="term" value="F:kinetochore binding"/>
    <property type="evidence" value="ECO:0007669"/>
    <property type="project" value="UniProtKB-ARBA"/>
</dbReference>
<evidence type="ECO:0000256" key="11">
    <source>
        <dbReference type="SAM" id="Coils"/>
    </source>
</evidence>
<feature type="coiled-coil region" evidence="11">
    <location>
        <begin position="634"/>
        <end position="993"/>
    </location>
</feature>
<evidence type="ECO:0000256" key="5">
    <source>
        <dbReference type="ARBA" id="ARBA00023054"/>
    </source>
</evidence>
<keyword evidence="3 10" id="KW-0547">Nucleotide-binding</keyword>
<evidence type="ECO:0000256" key="3">
    <source>
        <dbReference type="ARBA" id="ARBA00022741"/>
    </source>
</evidence>
<dbReference type="PROSITE" id="PS00411">
    <property type="entry name" value="KINESIN_MOTOR_1"/>
    <property type="match status" value="1"/>
</dbReference>
<evidence type="ECO:0000313" key="14">
    <source>
        <dbReference type="Proteomes" id="UP000504640"/>
    </source>
</evidence>
<feature type="coiled-coil region" evidence="11">
    <location>
        <begin position="1323"/>
        <end position="1357"/>
    </location>
</feature>
<keyword evidence="4 10" id="KW-0067">ATP-binding</keyword>
<evidence type="ECO:0000256" key="10">
    <source>
        <dbReference type="PROSITE-ProRule" id="PRU00283"/>
    </source>
</evidence>
<feature type="coiled-coil region" evidence="11">
    <location>
        <begin position="2189"/>
        <end position="2237"/>
    </location>
</feature>
<dbReference type="GO" id="GO:0000278">
    <property type="term" value="P:mitotic cell cycle"/>
    <property type="evidence" value="ECO:0007669"/>
    <property type="project" value="TreeGrafter"/>
</dbReference>
<dbReference type="GO" id="GO:0000280">
    <property type="term" value="P:nuclear division"/>
    <property type="evidence" value="ECO:0007669"/>
    <property type="project" value="UniProtKB-ARBA"/>
</dbReference>
<dbReference type="SUPFAM" id="SSF52540">
    <property type="entry name" value="P-loop containing nucleoside triphosphate hydrolases"/>
    <property type="match status" value="1"/>
</dbReference>
<gene>
    <name evidence="15" type="primary">CENPE</name>
</gene>
<dbReference type="CTD" id="1062"/>
<dbReference type="GO" id="GO:0000776">
    <property type="term" value="C:kinetochore"/>
    <property type="evidence" value="ECO:0007669"/>
    <property type="project" value="UniProtKB-ARBA"/>
</dbReference>
<dbReference type="CDD" id="cd01374">
    <property type="entry name" value="KISc_CENP_E"/>
    <property type="match status" value="1"/>
</dbReference>
<sequence length="2348" mass="274459">MAEEGAVAVCVRVRPLNSREESLGETAQIYWKTDNNAIYQVDGSKSFNFDRVFHSNETTKNVYEEIAAPIIDSAIQGYNGTIFAYGQTASGKTYTMMGSEDHLGVIPRAIHDIFQKIKKFPDREFLLRVSYMEIYNETITDLLCGTNKMKPLIIREDVNRNVYVADLTEEVVYTSEMVLKWITKGEKNRHYGETKMNQRSSRSHTIFRMILESREKGEPSNCDGSVKVSHLNLVDLAGSERAAQTGAEGVRLKEGCNINRSLFILGQVIKKLSDGQVGGFINYRDSKLTRILQNSLGGNAKTRIICTITPVSFDETLTTLQFASTAKYMKNTPYVNEVSSDEALLKRYRKEIMDLKKQLEEVSLETRAQAMEKDQLAQLLEEKDLLQKVQNEKIENLTRMLVTSSSLTSQQELKAKRKRRVTWCLGKINKMKNSNYEDQFNFSANITTKTHKPSLSLLGEIDESLCSESDVFSNTLDTLSEIEWNPATKLRDQENVESELNSLRANYDNLVLDYEQLQREKEEMELKLKEKNDLDEFEALERKTKKDQEMQLIHEISNLKNLVKHAEVYNQDLENELSSKVELLREQEDKIKKLQEYIASQKLENIKMDLSYSLESIEDPKQMKQTLFDAETVALDAKRESAFLRSENLELKEKIKELASTYKQMENDIRLYQSQLEAKKKMQVDLEKELQSAFNEITKLTSLIDGKVPKDLLCNLELERKMTDLQKELNKEVEENEALQKEVNLLSELKSLPSEVERLKKEIHDKSEELHIITSEKNKLFSEVVHKESRVQGLLEEIGKTKDDLATTQLNYKSAEQEFQNFKTLHKDFEQKYKMVIEENERMNQEIVNLSKEAQKFDSSLDALKTELSYKTQELQEKTCEVQERLNEMEQLKEQLENRDSRLQTVEREKTLITETLQQTLEEVKTLTQEKDDLKQLQESLQIERDQLKSDIHDTVNMNIDTQEQLRNALESLKQHEETINKLKLKISEEVSRNLHMEENTGQTKDEFQQKMVGIDKKQNLEAKNTQTLTADVKDNDIIEQQKKIFSLIQEKNKLQQMLESVRAEKEQLKTDLKENIEMTIENQEELRILGGELKKQQEIVAQEKNRTRKKEEELSRTCDRLAEVEEKLNEKSQQLQEKQQQLLNVQEDMNEMQRKINEMENLKNELKNKELTLERMETERLELTQKLNENYEEIKSITKERKAIKELQESFETERDQLRGYIREIEATGLQTKEELKIAHIHLKEQQETIDELRRNISEKTAQIMNIQDLEKSHAKLQEEIPVLHDEQELLPNVQEVSETQERVNELVLIKEQSTTKDSTTLASIEMERLRLNEKFQERQEEIKSLTNERDNLKMITEALEFKHDQLKEHIRETFAKIQESQSKQEQSLNMKEKDNETTEIMSEMEQFKDKGSALVRIEIEMLRLSKRLQESHDEMKPLTKEKDDLQRSREVLQSESDQLKENIKEIVAKHLETEEELKVARCCLKEQEETIDELRINLSEKETEISTIQKELEAINDKLQNKIQELYEKEEQLKQISGIQEKMNELEQLKEHLKAKDSALQSIESEMLKLTNRLQESQEEVQIMIKERDELKKVQEALQIERDQLKENSKEIIVKFSQMQESQEKHQLLKMTAVNETQQKMCEIKHLKEQLETQKLTLEKIDMENVRLTQILHENLEEMRSVTKERDDLRSVEETLKVERDQLKESLQETKARDQQNHQVKPEERLLSDAQQQLTESMREKCSRIKELLKRYSEVDDHYECLNRLSLDLEKEIEIQKELLMRVKANLSLPYLQTKQIEKLFTANQRCSMEFHRVMKKLKYVLSCVTKIKEEQHESINKFEMDFIDEVEKQEELLIKIQHLQQDCDVPSRELRDFKLSRNIDLHIEEILKDFSESEFPSIKTEFQQVLSNKKEMTQFLEEWLNTRFDIEKLKNGIQKENDRICQVNNFFNNRIIAIMNESTEFEERSAAISKEWEQDLKSLKEKNEKLLKNYQTLKTSLASGAQVNPTMQDNKNPHVTSRATKLTTEKVQELETSLREAKESAMHKESKIIKMQKELEVANDIIAKLQAKVNESNKCLEKQKETIQILQDKVASGAKPYKEEIEDLKTTLMKIDLEKMKNAKEFEKKITAIKATVEHQEEVIRVLRENLRRSQQAHDTSMISEHTDSQPSNKPLTCGGGSGIVQNTKALILKSEHIRLEKEVSKLKQQNEELIKQKNELLSNNQHLSNEVKTWKDRALKREAHKQVICENSPKSPKVTGTVSKKKQITPSQCRERNLQDPVPKESPKPCFFDSRSKSLPSPHPVRYFDNSSLGLCPEIQNAGAESVDSQPGPWHASSGKDVPECKTQ</sequence>
<reference evidence="15" key="1">
    <citation type="submission" date="2025-08" db="UniProtKB">
        <authorList>
            <consortium name="RefSeq"/>
        </authorList>
    </citation>
    <scope>IDENTIFICATION</scope>
    <source>
        <tissue evidence="15">Blood</tissue>
    </source>
</reference>
<feature type="compositionally biased region" description="Polar residues" evidence="12">
    <location>
        <begin position="2252"/>
        <end position="2272"/>
    </location>
</feature>
<evidence type="ECO:0000256" key="12">
    <source>
        <dbReference type="SAM" id="MobiDB-lite"/>
    </source>
</evidence>
<dbReference type="GO" id="GO:0007051">
    <property type="term" value="P:spindle organization"/>
    <property type="evidence" value="ECO:0007669"/>
    <property type="project" value="UniProtKB-ARBA"/>
</dbReference>
<dbReference type="GeneID" id="116538974"/>
<feature type="domain" description="Kinesin motor" evidence="13">
    <location>
        <begin position="6"/>
        <end position="329"/>
    </location>
</feature>
<dbReference type="Pfam" id="PF00225">
    <property type="entry name" value="Kinesin"/>
    <property type="match status" value="1"/>
</dbReference>
<keyword evidence="5 11" id="KW-0175">Coiled coil</keyword>
<dbReference type="InterPro" id="IPR027640">
    <property type="entry name" value="Kinesin-like_fam"/>
</dbReference>
<protein>
    <recommendedName>
        <fullName evidence="8">Centromere-associated protein E</fullName>
    </recommendedName>
    <alternativeName>
        <fullName evidence="9">Centromere protein E</fullName>
    </alternativeName>
</protein>
<evidence type="ECO:0000256" key="2">
    <source>
        <dbReference type="ARBA" id="ARBA00022490"/>
    </source>
</evidence>
<dbReference type="InterPro" id="IPR036961">
    <property type="entry name" value="Kinesin_motor_dom_sf"/>
</dbReference>
<feature type="coiled-coil region" evidence="11">
    <location>
        <begin position="1045"/>
        <end position="1288"/>
    </location>
</feature>
<dbReference type="Gene3D" id="1.10.287.1490">
    <property type="match status" value="1"/>
</dbReference>
<feature type="coiled-coil region" evidence="11">
    <location>
        <begin position="1416"/>
        <end position="1613"/>
    </location>
</feature>
<dbReference type="GO" id="GO:0005874">
    <property type="term" value="C:microtubule"/>
    <property type="evidence" value="ECO:0007669"/>
    <property type="project" value="TreeGrafter"/>
</dbReference>
<dbReference type="FunFam" id="1.10.287.1490:FF:000006">
    <property type="entry name" value="Centromere protein E"/>
    <property type="match status" value="1"/>
</dbReference>
<feature type="region of interest" description="Disordered" evidence="12">
    <location>
        <begin position="2249"/>
        <end position="2348"/>
    </location>
</feature>
<accession>A0A6J3GHM7</accession>
<evidence type="ECO:0000256" key="8">
    <source>
        <dbReference type="ARBA" id="ARBA00070169"/>
    </source>
</evidence>
<dbReference type="PROSITE" id="PS50067">
    <property type="entry name" value="KINESIN_MOTOR_2"/>
    <property type="match status" value="1"/>
</dbReference>
<dbReference type="GO" id="GO:0003777">
    <property type="term" value="F:microtubule motor activity"/>
    <property type="evidence" value="ECO:0007669"/>
    <property type="project" value="InterPro"/>
</dbReference>
<feature type="binding site" evidence="10">
    <location>
        <begin position="86"/>
        <end position="93"/>
    </location>
    <ligand>
        <name>ATP</name>
        <dbReference type="ChEBI" id="CHEBI:30616"/>
    </ligand>
</feature>
<dbReference type="PANTHER" id="PTHR47968:SF75">
    <property type="entry name" value="CENTROMERE-ASSOCIATED PROTEIN E"/>
    <property type="match status" value="1"/>
</dbReference>
<comment type="similarity">
    <text evidence="10">Belongs to the TRAFAC class myosin-kinesin ATPase superfamily. Kinesin family.</text>
</comment>
<dbReference type="GO" id="GO:0140694">
    <property type="term" value="P:membraneless organelle assembly"/>
    <property type="evidence" value="ECO:0007669"/>
    <property type="project" value="UniProtKB-ARBA"/>
</dbReference>
<feature type="region of interest" description="Disordered" evidence="12">
    <location>
        <begin position="1706"/>
        <end position="1725"/>
    </location>
</feature>